<dbReference type="GO" id="GO:0042612">
    <property type="term" value="C:MHC class I protein complex"/>
    <property type="evidence" value="ECO:0007669"/>
    <property type="project" value="UniProtKB-KW"/>
</dbReference>
<dbReference type="FunFam" id="3.30.500.10:FF:000001">
    <property type="entry name" value="H-2 class I histocompatibility antigen, alpha chain"/>
    <property type="match status" value="1"/>
</dbReference>
<dbReference type="GO" id="GO:0006955">
    <property type="term" value="P:immune response"/>
    <property type="evidence" value="ECO:0007669"/>
    <property type="project" value="TreeGrafter"/>
</dbReference>
<dbReference type="PRINTS" id="PR01638">
    <property type="entry name" value="MHCCLASSI"/>
</dbReference>
<dbReference type="GO" id="GO:0005615">
    <property type="term" value="C:extracellular space"/>
    <property type="evidence" value="ECO:0007669"/>
    <property type="project" value="TreeGrafter"/>
</dbReference>
<name>A0A8C4YS99_9SAUR</name>
<keyword evidence="5" id="KW-0391">Immunity</keyword>
<dbReference type="InterPro" id="IPR011162">
    <property type="entry name" value="MHC_I/II-like_Ag-recog"/>
</dbReference>
<reference evidence="13" key="1">
    <citation type="submission" date="2025-08" db="UniProtKB">
        <authorList>
            <consortium name="Ensembl"/>
        </authorList>
    </citation>
    <scope>IDENTIFICATION</scope>
</reference>
<feature type="domain" description="Ig-like" evidence="12">
    <location>
        <begin position="257"/>
        <end position="343"/>
    </location>
</feature>
<evidence type="ECO:0000259" key="12">
    <source>
        <dbReference type="PROSITE" id="PS50835"/>
    </source>
</evidence>
<dbReference type="SUPFAM" id="SSF48726">
    <property type="entry name" value="Immunoglobulin"/>
    <property type="match status" value="1"/>
</dbReference>
<keyword evidence="8" id="KW-1015">Disulfide bond</keyword>
<evidence type="ECO:0000256" key="1">
    <source>
        <dbReference type="ARBA" id="ARBA00004479"/>
    </source>
</evidence>
<keyword evidence="2" id="KW-0490">MHC I</keyword>
<dbReference type="PROSITE" id="PS00290">
    <property type="entry name" value="IG_MHC"/>
    <property type="match status" value="1"/>
</dbReference>
<reference evidence="13" key="2">
    <citation type="submission" date="2025-09" db="UniProtKB">
        <authorList>
            <consortium name="Ensembl"/>
        </authorList>
    </citation>
    <scope>IDENTIFICATION</scope>
</reference>
<evidence type="ECO:0000256" key="5">
    <source>
        <dbReference type="ARBA" id="ARBA00022859"/>
    </source>
</evidence>
<dbReference type="Gene3D" id="3.30.500.10">
    <property type="entry name" value="MHC class I-like antigen recognition-like"/>
    <property type="match status" value="1"/>
</dbReference>
<dbReference type="InterPro" id="IPR011161">
    <property type="entry name" value="MHC_I-like_Ag-recog"/>
</dbReference>
<feature type="compositionally biased region" description="Pro residues" evidence="11">
    <location>
        <begin position="51"/>
        <end position="61"/>
    </location>
</feature>
<dbReference type="FunFam" id="2.60.40.10:FF:000204">
    <property type="entry name" value="Major histocompatibility complex, class I-related protein"/>
    <property type="match status" value="1"/>
</dbReference>
<dbReference type="InterPro" id="IPR001039">
    <property type="entry name" value="MHC_I_a_a1/a2"/>
</dbReference>
<keyword evidence="14" id="KW-1185">Reference proteome</keyword>
<comment type="similarity">
    <text evidence="10">Belongs to the MHC class I family.</text>
</comment>
<evidence type="ECO:0000256" key="6">
    <source>
        <dbReference type="ARBA" id="ARBA00022989"/>
    </source>
</evidence>
<dbReference type="PROSITE" id="PS50835">
    <property type="entry name" value="IG_LIKE"/>
    <property type="match status" value="1"/>
</dbReference>
<accession>A0A8C4YS99</accession>
<dbReference type="Ensembl" id="ENSGEVT00005031226.1">
    <property type="protein sequence ID" value="ENSGEVP00005029738.1"/>
    <property type="gene ID" value="ENSGEVG00005020695.1"/>
</dbReference>
<dbReference type="InterPro" id="IPR037055">
    <property type="entry name" value="MHC_I-like_Ag-recog_sf"/>
</dbReference>
<dbReference type="GO" id="GO:0009897">
    <property type="term" value="C:external side of plasma membrane"/>
    <property type="evidence" value="ECO:0007669"/>
    <property type="project" value="TreeGrafter"/>
</dbReference>
<feature type="region of interest" description="Disordered" evidence="11">
    <location>
        <begin position="32"/>
        <end position="69"/>
    </location>
</feature>
<dbReference type="Pfam" id="PF07654">
    <property type="entry name" value="C1-set"/>
    <property type="match status" value="1"/>
</dbReference>
<evidence type="ECO:0000256" key="7">
    <source>
        <dbReference type="ARBA" id="ARBA00023136"/>
    </source>
</evidence>
<keyword evidence="4" id="KW-0732">Signal</keyword>
<evidence type="ECO:0000256" key="3">
    <source>
        <dbReference type="ARBA" id="ARBA00022692"/>
    </source>
</evidence>
<keyword evidence="9" id="KW-0325">Glycoprotein</keyword>
<keyword evidence="3" id="KW-0812">Transmembrane</keyword>
<dbReference type="PANTHER" id="PTHR16675">
    <property type="entry name" value="MHC CLASS I-RELATED"/>
    <property type="match status" value="1"/>
</dbReference>
<dbReference type="Pfam" id="PF00129">
    <property type="entry name" value="MHC_I"/>
    <property type="match status" value="1"/>
</dbReference>
<dbReference type="GO" id="GO:0002474">
    <property type="term" value="P:antigen processing and presentation of peptide antigen via MHC class I"/>
    <property type="evidence" value="ECO:0007669"/>
    <property type="project" value="UniProtKB-KW"/>
</dbReference>
<dbReference type="InterPro" id="IPR003006">
    <property type="entry name" value="Ig/MHC_CS"/>
</dbReference>
<evidence type="ECO:0000256" key="4">
    <source>
        <dbReference type="ARBA" id="ARBA00022729"/>
    </source>
</evidence>
<evidence type="ECO:0000256" key="8">
    <source>
        <dbReference type="ARBA" id="ARBA00023157"/>
    </source>
</evidence>
<dbReference type="InterPro" id="IPR050208">
    <property type="entry name" value="MHC_class-I_related"/>
</dbReference>
<protein>
    <recommendedName>
        <fullName evidence="12">Ig-like domain-containing protein</fullName>
    </recommendedName>
</protein>
<dbReference type="Proteomes" id="UP000694390">
    <property type="component" value="Unassembled WGS sequence"/>
</dbReference>
<dbReference type="InterPro" id="IPR013783">
    <property type="entry name" value="Ig-like_fold"/>
</dbReference>
<dbReference type="SMART" id="SM00407">
    <property type="entry name" value="IGc1"/>
    <property type="match status" value="1"/>
</dbReference>
<dbReference type="InterPro" id="IPR007110">
    <property type="entry name" value="Ig-like_dom"/>
</dbReference>
<evidence type="ECO:0000256" key="9">
    <source>
        <dbReference type="ARBA" id="ARBA00023180"/>
    </source>
</evidence>
<evidence type="ECO:0000313" key="13">
    <source>
        <dbReference type="Ensembl" id="ENSGEVP00005029738.1"/>
    </source>
</evidence>
<keyword evidence="6" id="KW-1133">Transmembrane helix</keyword>
<dbReference type="InterPro" id="IPR036179">
    <property type="entry name" value="Ig-like_dom_sf"/>
</dbReference>
<proteinExistence type="inferred from homology"/>
<organism evidence="13 14">
    <name type="scientific">Gopherus evgoodei</name>
    <name type="common">Goodes thornscrub tortoise</name>
    <dbReference type="NCBI Taxonomy" id="1825980"/>
    <lineage>
        <taxon>Eukaryota</taxon>
        <taxon>Metazoa</taxon>
        <taxon>Chordata</taxon>
        <taxon>Craniata</taxon>
        <taxon>Vertebrata</taxon>
        <taxon>Euteleostomi</taxon>
        <taxon>Archelosauria</taxon>
        <taxon>Testudinata</taxon>
        <taxon>Testudines</taxon>
        <taxon>Cryptodira</taxon>
        <taxon>Durocryptodira</taxon>
        <taxon>Testudinoidea</taxon>
        <taxon>Testudinidae</taxon>
        <taxon>Gopherus</taxon>
    </lineage>
</organism>
<dbReference type="InterPro" id="IPR003597">
    <property type="entry name" value="Ig_C1-set"/>
</dbReference>
<evidence type="ECO:0000256" key="10">
    <source>
        <dbReference type="RuleBase" id="RU004439"/>
    </source>
</evidence>
<evidence type="ECO:0000313" key="14">
    <source>
        <dbReference type="Proteomes" id="UP000694390"/>
    </source>
</evidence>
<dbReference type="GeneTree" id="ENSGT01120000271828"/>
<evidence type="ECO:0000256" key="11">
    <source>
        <dbReference type="SAM" id="MobiDB-lite"/>
    </source>
</evidence>
<dbReference type="PANTHER" id="PTHR16675:SF242">
    <property type="entry name" value="MAJOR HISTOCOMPATIBILITY COMPLEX CLASS I-RELATED GENE PROTEIN"/>
    <property type="match status" value="1"/>
</dbReference>
<feature type="compositionally biased region" description="Low complexity" evidence="11">
    <location>
        <begin position="33"/>
        <end position="45"/>
    </location>
</feature>
<comment type="subcellular location">
    <subcellularLocation>
        <location evidence="1">Membrane</location>
        <topology evidence="1">Single-pass type I membrane protein</topology>
    </subcellularLocation>
</comment>
<dbReference type="Gene3D" id="2.60.40.10">
    <property type="entry name" value="Immunoglobulins"/>
    <property type="match status" value="1"/>
</dbReference>
<keyword evidence="7" id="KW-0472">Membrane</keyword>
<sequence>MQCCLPHLSLPPSPSCPIQPCSPSPLPAPFLAPFPSSHSPAAPSSQGNVRPPAPHPPPGLAPPLGGCPAPASPPYPDSLRYFYTAVSEPGPGLPTFSIVGYVDDQLFVDYSSERRSAEPRAEWMARREGPQYWERQTQIAQGDQAGFRAGLDTLRGRYNQSGGFHTLQVMYGCELRGDGSKGGSFQYAYDGGDFISLDKDQETWVAADDGARITKGKWDADRSIAQRRKAYLEQECIEWLGKYLEYGKETLQRREPPRVQVGDRRSRDGLTTLSCRVHGFYPRSVAVVWLKKGVAMPQETIQWGVVPSGDGTYQTRATIEIDPSSETNYTCCVEHPSLAQDLRVPWGKGCVVLGWGKRVGRGYGAPMGGGVTDPYNRARGFVVPLFTGPLPFQCPSPT</sequence>
<evidence type="ECO:0000256" key="2">
    <source>
        <dbReference type="ARBA" id="ARBA00022451"/>
    </source>
</evidence>
<dbReference type="SUPFAM" id="SSF54452">
    <property type="entry name" value="MHC antigen-recognition domain"/>
    <property type="match status" value="1"/>
</dbReference>
<dbReference type="AlphaFoldDB" id="A0A8C4YS99"/>